<proteinExistence type="predicted"/>
<evidence type="ECO:0000313" key="1">
    <source>
        <dbReference type="EMBL" id="SNZ03060.1"/>
    </source>
</evidence>
<accession>A0A285N0U6</accession>
<protein>
    <recommendedName>
        <fullName evidence="3">NDxxF motif lipoprotein</fullName>
    </recommendedName>
</protein>
<dbReference type="NCBIfam" id="NF033193">
    <property type="entry name" value="lipo_NDxxF"/>
    <property type="match status" value="1"/>
</dbReference>
<keyword evidence="2" id="KW-1185">Reference proteome</keyword>
<name>A0A285N0U6_9BACI</name>
<dbReference type="InterPro" id="IPR047903">
    <property type="entry name" value="NDxxF_lipo"/>
</dbReference>
<reference evidence="2" key="1">
    <citation type="submission" date="2017-09" db="EMBL/GenBank/DDBJ databases">
        <authorList>
            <person name="Varghese N."/>
            <person name="Submissions S."/>
        </authorList>
    </citation>
    <scope>NUCLEOTIDE SEQUENCE [LARGE SCALE GENOMIC DNA]</scope>
    <source>
        <strain evidence="2">CGMCC 1.8913</strain>
    </source>
</reference>
<evidence type="ECO:0000313" key="2">
    <source>
        <dbReference type="Proteomes" id="UP000219356"/>
    </source>
</evidence>
<evidence type="ECO:0008006" key="3">
    <source>
        <dbReference type="Google" id="ProtNLM"/>
    </source>
</evidence>
<gene>
    <name evidence="1" type="ORF">SAMN05421503_0265</name>
</gene>
<dbReference type="Proteomes" id="UP000219356">
    <property type="component" value="Unassembled WGS sequence"/>
</dbReference>
<organism evidence="1 2">
    <name type="scientific">Terribacillus aidingensis</name>
    <dbReference type="NCBI Taxonomy" id="586416"/>
    <lineage>
        <taxon>Bacteria</taxon>
        <taxon>Bacillati</taxon>
        <taxon>Bacillota</taxon>
        <taxon>Bacilli</taxon>
        <taxon>Bacillales</taxon>
        <taxon>Bacillaceae</taxon>
        <taxon>Terribacillus</taxon>
    </lineage>
</organism>
<dbReference type="EMBL" id="OBEK01000001">
    <property type="protein sequence ID" value="SNZ03060.1"/>
    <property type="molecule type" value="Genomic_DNA"/>
</dbReference>
<dbReference type="RefSeq" id="WP_245864536.1">
    <property type="nucleotide sequence ID" value="NZ_OBEK01000001.1"/>
</dbReference>
<dbReference type="AlphaFoldDB" id="A0A285N0U6"/>
<sequence>MLKHFNCEGEEKSMKRVLCCIFVLFTLSACSQAQEETIDTTEEEVMSTQDVEIPSTIFSSEKQTRIIEEEEMKLSIKTYLDSNEALTNASYPFLDVIDGGGELKRDELEKFDEIRRLTEENDKNFSSYIVNNTLPESYQEESKRISQYITVSNEMMYGLDEAISTFTDNLSEGKMPKVDIGSIKDATDGVNGREQKKIEDFLDREGIDTIAFGRADKGKGE</sequence>
<dbReference type="PROSITE" id="PS51257">
    <property type="entry name" value="PROKAR_LIPOPROTEIN"/>
    <property type="match status" value="1"/>
</dbReference>